<dbReference type="InterPro" id="IPR036779">
    <property type="entry name" value="LysM_dom_sf"/>
</dbReference>
<dbReference type="CDD" id="cd00118">
    <property type="entry name" value="LysM"/>
    <property type="match status" value="2"/>
</dbReference>
<name>A0A3B1E136_9ZZZZ</name>
<proteinExistence type="predicted"/>
<evidence type="ECO:0000256" key="1">
    <source>
        <dbReference type="SAM" id="MobiDB-lite"/>
    </source>
</evidence>
<evidence type="ECO:0000313" key="4">
    <source>
        <dbReference type="EMBL" id="VAX42704.1"/>
    </source>
</evidence>
<keyword evidence="2" id="KW-0472">Membrane</keyword>
<feature type="region of interest" description="Disordered" evidence="1">
    <location>
        <begin position="51"/>
        <end position="71"/>
    </location>
</feature>
<evidence type="ECO:0000259" key="3">
    <source>
        <dbReference type="PROSITE" id="PS51782"/>
    </source>
</evidence>
<accession>A0A3B1E136</accession>
<protein>
    <recommendedName>
        <fullName evidence="3">LysM domain-containing protein</fullName>
    </recommendedName>
</protein>
<evidence type="ECO:0000256" key="2">
    <source>
        <dbReference type="SAM" id="Phobius"/>
    </source>
</evidence>
<dbReference type="SUPFAM" id="SSF54106">
    <property type="entry name" value="LysM domain"/>
    <property type="match status" value="1"/>
</dbReference>
<dbReference type="PANTHER" id="PTHR33734:SF22">
    <property type="entry name" value="MEMBRANE-BOUND LYTIC MUREIN TRANSGLYCOSYLASE D"/>
    <property type="match status" value="1"/>
</dbReference>
<dbReference type="SMART" id="SM00257">
    <property type="entry name" value="LysM"/>
    <property type="match status" value="2"/>
</dbReference>
<feature type="domain" description="LysM" evidence="3">
    <location>
        <begin position="96"/>
        <end position="143"/>
    </location>
</feature>
<dbReference type="Gene3D" id="3.10.350.10">
    <property type="entry name" value="LysM domain"/>
    <property type="match status" value="2"/>
</dbReference>
<dbReference type="EMBL" id="UOGK01000741">
    <property type="protein sequence ID" value="VAX42704.1"/>
    <property type="molecule type" value="Genomic_DNA"/>
</dbReference>
<gene>
    <name evidence="4" type="ORF">MNBD_PLANCTO03-525</name>
</gene>
<dbReference type="PROSITE" id="PS51782">
    <property type="entry name" value="LYSM"/>
    <property type="match status" value="2"/>
</dbReference>
<feature type="domain" description="LysM" evidence="3">
    <location>
        <begin position="168"/>
        <end position="217"/>
    </location>
</feature>
<dbReference type="AlphaFoldDB" id="A0A3B1E136"/>
<dbReference type="Pfam" id="PF01476">
    <property type="entry name" value="LysM"/>
    <property type="match status" value="2"/>
</dbReference>
<keyword evidence="2" id="KW-0812">Transmembrane</keyword>
<sequence>METIVSSAAARVGGGFLALAAIWIGVYWLWEPSRSAGVSFSGETADVSVSPRAQKIQEPVKPTADDRGKVGEAPEPRVVVDAPPVEAGGVTAPAFREYTIQQGDTFERISRRFFGTIRHTEAIAAANPFVSPTTLREGQVIRVPVDPENVQGRPDDGAEPDLPTPEFLEYVVVRGDTLSEIAQRFYGSLRYADVIFNANRETMGSMDDLSIGDTLRIPSRESVLGETDD</sequence>
<feature type="transmembrane region" description="Helical" evidence="2">
    <location>
        <begin position="12"/>
        <end position="30"/>
    </location>
</feature>
<organism evidence="4">
    <name type="scientific">hydrothermal vent metagenome</name>
    <dbReference type="NCBI Taxonomy" id="652676"/>
    <lineage>
        <taxon>unclassified sequences</taxon>
        <taxon>metagenomes</taxon>
        <taxon>ecological metagenomes</taxon>
    </lineage>
</organism>
<dbReference type="InterPro" id="IPR018392">
    <property type="entry name" value="LysM"/>
</dbReference>
<dbReference type="PANTHER" id="PTHR33734">
    <property type="entry name" value="LYSM DOMAIN-CONTAINING GPI-ANCHORED PROTEIN 2"/>
    <property type="match status" value="1"/>
</dbReference>
<reference evidence="4" key="1">
    <citation type="submission" date="2018-06" db="EMBL/GenBank/DDBJ databases">
        <authorList>
            <person name="Zhirakovskaya E."/>
        </authorList>
    </citation>
    <scope>NUCLEOTIDE SEQUENCE</scope>
</reference>
<keyword evidence="2" id="KW-1133">Transmembrane helix</keyword>